<dbReference type="PANTHER" id="PTHR42811">
    <property type="entry name" value="SERINE ACETYLTRANSFERASE"/>
    <property type="match status" value="1"/>
</dbReference>
<dbReference type="InterPro" id="IPR005881">
    <property type="entry name" value="Ser_O-AcTrfase"/>
</dbReference>
<dbReference type="Pfam" id="PF00132">
    <property type="entry name" value="Hexapep"/>
    <property type="match status" value="1"/>
</dbReference>
<reference evidence="2 3" key="1">
    <citation type="submission" date="2016-11" db="EMBL/GenBank/DDBJ databases">
        <authorList>
            <person name="Jaros S."/>
            <person name="Januszkiewicz K."/>
            <person name="Wedrychowicz H."/>
        </authorList>
    </citation>
    <scope>NUCLEOTIDE SEQUENCE [LARGE SCALE GENOMIC DNA]</scope>
    <source>
        <strain evidence="2 3">DSM 21758</strain>
    </source>
</reference>
<dbReference type="SUPFAM" id="SSF51161">
    <property type="entry name" value="Trimeric LpxA-like enzymes"/>
    <property type="match status" value="1"/>
</dbReference>
<accession>A0A1M6Q8N5</accession>
<organism evidence="2 3">
    <name type="scientific">Clostridium cavendishii DSM 21758</name>
    <dbReference type="NCBI Taxonomy" id="1121302"/>
    <lineage>
        <taxon>Bacteria</taxon>
        <taxon>Bacillati</taxon>
        <taxon>Bacillota</taxon>
        <taxon>Clostridia</taxon>
        <taxon>Eubacteriales</taxon>
        <taxon>Clostridiaceae</taxon>
        <taxon>Clostridium</taxon>
    </lineage>
</organism>
<dbReference type="GO" id="GO:0005737">
    <property type="term" value="C:cytoplasm"/>
    <property type="evidence" value="ECO:0007669"/>
    <property type="project" value="InterPro"/>
</dbReference>
<proteinExistence type="predicted"/>
<dbReference type="Proteomes" id="UP000184310">
    <property type="component" value="Unassembled WGS sequence"/>
</dbReference>
<evidence type="ECO:0000313" key="3">
    <source>
        <dbReference type="Proteomes" id="UP000184310"/>
    </source>
</evidence>
<keyword evidence="2" id="KW-0808">Transferase</keyword>
<dbReference type="InterPro" id="IPR011004">
    <property type="entry name" value="Trimer_LpxA-like_sf"/>
</dbReference>
<sequence length="141" mass="14990">MDAMKLYRISNFLYKHKLRILAKLINKFNNLIHNSYIPCTASIGKGTVFAYGGIGVVIHANSIIGENCVIGQNITIGGRGKHGGPPKIGNNVYISPGVRILGGFNVGNNSIIGANAVVISEVEEDAIVAGVPATIIKYKEN</sequence>
<dbReference type="Gene3D" id="2.160.10.10">
    <property type="entry name" value="Hexapeptide repeat proteins"/>
    <property type="match status" value="1"/>
</dbReference>
<evidence type="ECO:0000313" key="2">
    <source>
        <dbReference type="EMBL" id="SHK16551.1"/>
    </source>
</evidence>
<dbReference type="GO" id="GO:0009001">
    <property type="term" value="F:serine O-acetyltransferase activity"/>
    <property type="evidence" value="ECO:0007669"/>
    <property type="project" value="InterPro"/>
</dbReference>
<dbReference type="InterPro" id="IPR001451">
    <property type="entry name" value="Hexapep"/>
</dbReference>
<evidence type="ECO:0000256" key="1">
    <source>
        <dbReference type="ARBA" id="ARBA00018522"/>
    </source>
</evidence>
<dbReference type="STRING" id="1121302.SAMN02745163_03321"/>
<dbReference type="PIRSF" id="PIRSF000441">
    <property type="entry name" value="CysE"/>
    <property type="match status" value="1"/>
</dbReference>
<gene>
    <name evidence="2" type="ORF">SAMN02745163_03321</name>
</gene>
<dbReference type="RefSeq" id="WP_084108889.1">
    <property type="nucleotide sequence ID" value="NZ_FQZB01000014.1"/>
</dbReference>
<keyword evidence="3" id="KW-1185">Reference proteome</keyword>
<dbReference type="GO" id="GO:0006535">
    <property type="term" value="P:cysteine biosynthetic process from serine"/>
    <property type="evidence" value="ECO:0007669"/>
    <property type="project" value="InterPro"/>
</dbReference>
<dbReference type="OrthoDB" id="9801456at2"/>
<dbReference type="EMBL" id="FQZB01000014">
    <property type="protein sequence ID" value="SHK16551.1"/>
    <property type="molecule type" value="Genomic_DNA"/>
</dbReference>
<protein>
    <recommendedName>
        <fullName evidence="1">Serine acetyltransferase</fullName>
    </recommendedName>
</protein>
<name>A0A1M6Q8N5_9CLOT</name>
<dbReference type="AlphaFoldDB" id="A0A1M6Q8N5"/>